<gene>
    <name evidence="1" type="ORF">LCGC14_0628280</name>
</gene>
<evidence type="ECO:0000313" key="1">
    <source>
        <dbReference type="EMBL" id="KKN50869.1"/>
    </source>
</evidence>
<comment type="caution">
    <text evidence="1">The sequence shown here is derived from an EMBL/GenBank/DDBJ whole genome shotgun (WGS) entry which is preliminary data.</text>
</comment>
<name>A0A0F9R7V6_9ZZZZ</name>
<dbReference type="EMBL" id="LAZR01001091">
    <property type="protein sequence ID" value="KKN50869.1"/>
    <property type="molecule type" value="Genomic_DNA"/>
</dbReference>
<reference evidence="1" key="1">
    <citation type="journal article" date="2015" name="Nature">
        <title>Complex archaea that bridge the gap between prokaryotes and eukaryotes.</title>
        <authorList>
            <person name="Spang A."/>
            <person name="Saw J.H."/>
            <person name="Jorgensen S.L."/>
            <person name="Zaremba-Niedzwiedzka K."/>
            <person name="Martijn J."/>
            <person name="Lind A.E."/>
            <person name="van Eijk R."/>
            <person name="Schleper C."/>
            <person name="Guy L."/>
            <person name="Ettema T.J."/>
        </authorList>
    </citation>
    <scope>NUCLEOTIDE SEQUENCE</scope>
</reference>
<sequence>MEKCYKCGMLRSTKDLVLIVDGFYICFSCWNNINRKEKEKY</sequence>
<organism evidence="1">
    <name type="scientific">marine sediment metagenome</name>
    <dbReference type="NCBI Taxonomy" id="412755"/>
    <lineage>
        <taxon>unclassified sequences</taxon>
        <taxon>metagenomes</taxon>
        <taxon>ecological metagenomes</taxon>
    </lineage>
</organism>
<dbReference type="AlphaFoldDB" id="A0A0F9R7V6"/>
<proteinExistence type="predicted"/>
<evidence type="ECO:0008006" key="2">
    <source>
        <dbReference type="Google" id="ProtNLM"/>
    </source>
</evidence>
<accession>A0A0F9R7V6</accession>
<protein>
    <recommendedName>
        <fullName evidence="2">ClpX-type ZB domain-containing protein</fullName>
    </recommendedName>
</protein>